<sequence length="383" mass="43025">MSSSEGAPESWISSFCSLMGHEFFAEVSEDFIEDDFNLTGLQSQVPMYKEALEMILDVEPEDDEEEEEEEEEEEDDDEVLGDERPLGYRKAGDRRHARVASDLSVIESSAELLYGLIHQRYITSRPGIQQMLEKYEMQHFGVCPRVNCGGCKVLPVGRSDTPGQETVKLFCPGCMDIYTPPNSRFHSVDGAFFGTTFGCLFFMTFPDLSVGTRLDGPLSAGPLSAAARAQSTLTNRSTPPQMPNEPPTPEDQPVEINGMHTSNFCPGLGRGKIYDPKIYGFKVSEVSRVGPRMKWLRMKPRDVYEVDEARNYELNAADREEEVREHEAREREADNDGDTEMNAEQSQEAVIANRKKAPLRRRRQEPSQTAPSDQMSVQSAEIA</sequence>
<dbReference type="SMART" id="SM01085">
    <property type="entry name" value="CK_II_beta"/>
    <property type="match status" value="1"/>
</dbReference>
<reference evidence="6" key="1">
    <citation type="submission" date="2022-12" db="EMBL/GenBank/DDBJ databases">
        <authorList>
            <person name="Petersen C."/>
        </authorList>
    </citation>
    <scope>NUCLEOTIDE SEQUENCE</scope>
    <source>
        <strain evidence="6">IBT 16125</strain>
    </source>
</reference>
<dbReference type="GO" id="GO:0005956">
    <property type="term" value="C:protein kinase CK2 complex"/>
    <property type="evidence" value="ECO:0007669"/>
    <property type="project" value="UniProtKB-UniRule"/>
</dbReference>
<dbReference type="PANTHER" id="PTHR11740:SF0">
    <property type="entry name" value="CASEIN KINASE II SUBUNIT BETA"/>
    <property type="match status" value="1"/>
</dbReference>
<dbReference type="Proteomes" id="UP001213681">
    <property type="component" value="Unassembled WGS sequence"/>
</dbReference>
<dbReference type="GO" id="GO:0006359">
    <property type="term" value="P:regulation of transcription by RNA polymerase III"/>
    <property type="evidence" value="ECO:0007669"/>
    <property type="project" value="TreeGrafter"/>
</dbReference>
<dbReference type="GO" id="GO:0034456">
    <property type="term" value="C:UTP-C complex"/>
    <property type="evidence" value="ECO:0007669"/>
    <property type="project" value="TreeGrafter"/>
</dbReference>
<dbReference type="PROSITE" id="PS01101">
    <property type="entry name" value="CK2_BETA"/>
    <property type="match status" value="1"/>
</dbReference>
<evidence type="ECO:0000256" key="2">
    <source>
        <dbReference type="ARBA" id="ARBA00045899"/>
    </source>
</evidence>
<dbReference type="InterPro" id="IPR035991">
    <property type="entry name" value="Casein_kinase_II_beta-like"/>
</dbReference>
<name>A0AAD6CCW1_9EURO</name>
<dbReference type="GeneID" id="81596022"/>
<evidence type="ECO:0000313" key="6">
    <source>
        <dbReference type="EMBL" id="KAJ5460844.1"/>
    </source>
</evidence>
<dbReference type="RefSeq" id="XP_056769886.1">
    <property type="nucleotide sequence ID" value="XM_056905779.1"/>
</dbReference>
<dbReference type="GO" id="GO:0005737">
    <property type="term" value="C:cytoplasm"/>
    <property type="evidence" value="ECO:0007669"/>
    <property type="project" value="TreeGrafter"/>
</dbReference>
<dbReference type="AlphaFoldDB" id="A0AAD6CCW1"/>
<feature type="region of interest" description="Disordered" evidence="5">
    <location>
        <begin position="60"/>
        <end position="87"/>
    </location>
</feature>
<keyword evidence="6" id="KW-0808">Transferase</keyword>
<dbReference type="InterPro" id="IPR016149">
    <property type="entry name" value="Casein_kin_II_reg-sub_N"/>
</dbReference>
<accession>A0AAD6CCW1</accession>
<feature type="compositionally biased region" description="Basic residues" evidence="5">
    <location>
        <begin position="353"/>
        <end position="363"/>
    </location>
</feature>
<evidence type="ECO:0000256" key="5">
    <source>
        <dbReference type="SAM" id="MobiDB-lite"/>
    </source>
</evidence>
<keyword evidence="7" id="KW-1185">Reference proteome</keyword>
<evidence type="ECO:0000256" key="1">
    <source>
        <dbReference type="ARBA" id="ARBA00006941"/>
    </source>
</evidence>
<dbReference type="PANTHER" id="PTHR11740">
    <property type="entry name" value="CASEIN KINASE II SUBUNIT BETA"/>
    <property type="match status" value="1"/>
</dbReference>
<evidence type="ECO:0000256" key="3">
    <source>
        <dbReference type="ARBA" id="ARBA00062110"/>
    </source>
</evidence>
<proteinExistence type="inferred from homology"/>
<feature type="compositionally biased region" description="Acidic residues" evidence="5">
    <location>
        <begin position="60"/>
        <end position="80"/>
    </location>
</feature>
<evidence type="ECO:0000313" key="7">
    <source>
        <dbReference type="Proteomes" id="UP001213681"/>
    </source>
</evidence>
<organism evidence="6 7">
    <name type="scientific">Penicillium daleae</name>
    <dbReference type="NCBI Taxonomy" id="63821"/>
    <lineage>
        <taxon>Eukaryota</taxon>
        <taxon>Fungi</taxon>
        <taxon>Dikarya</taxon>
        <taxon>Ascomycota</taxon>
        <taxon>Pezizomycotina</taxon>
        <taxon>Eurotiomycetes</taxon>
        <taxon>Eurotiomycetidae</taxon>
        <taxon>Eurotiales</taxon>
        <taxon>Aspergillaceae</taxon>
        <taxon>Penicillium</taxon>
    </lineage>
</organism>
<gene>
    <name evidence="6" type="ORF">N7458_002396</name>
</gene>
<dbReference type="GO" id="GO:0019887">
    <property type="term" value="F:protein kinase regulator activity"/>
    <property type="evidence" value="ECO:0007669"/>
    <property type="project" value="InterPro"/>
</dbReference>
<comment type="similarity">
    <text evidence="1 4">Belongs to the casein kinase 2 subunit beta family.</text>
</comment>
<protein>
    <recommendedName>
        <fullName evidence="4">Casein kinase II subunit beta</fullName>
        <shortName evidence="4">CK II beta</shortName>
    </recommendedName>
</protein>
<reference evidence="6" key="2">
    <citation type="journal article" date="2023" name="IMA Fungus">
        <title>Comparative genomic study of the Penicillium genus elucidates a diverse pangenome and 15 lateral gene transfer events.</title>
        <authorList>
            <person name="Petersen C."/>
            <person name="Sorensen T."/>
            <person name="Nielsen M.R."/>
            <person name="Sondergaard T.E."/>
            <person name="Sorensen J.L."/>
            <person name="Fitzpatrick D.A."/>
            <person name="Frisvad J.C."/>
            <person name="Nielsen K.L."/>
        </authorList>
    </citation>
    <scope>NUCLEOTIDE SEQUENCE</scope>
    <source>
        <strain evidence="6">IBT 16125</strain>
    </source>
</reference>
<feature type="region of interest" description="Disordered" evidence="5">
    <location>
        <begin position="316"/>
        <end position="383"/>
    </location>
</feature>
<feature type="compositionally biased region" description="Pro residues" evidence="5">
    <location>
        <begin position="240"/>
        <end position="250"/>
    </location>
</feature>
<dbReference type="PRINTS" id="PR00472">
    <property type="entry name" value="CASNKINASEII"/>
</dbReference>
<comment type="subunit">
    <text evidence="3">Tetramer composed of two alpha chains, one beta chain and one beta' chain.</text>
</comment>
<feature type="region of interest" description="Disordered" evidence="5">
    <location>
        <begin position="221"/>
        <end position="252"/>
    </location>
</feature>
<dbReference type="Gene3D" id="1.10.1820.10">
    <property type="entry name" value="protein kinase ck2 holoenzyme, chain C, domain 1"/>
    <property type="match status" value="1"/>
</dbReference>
<dbReference type="Pfam" id="PF01214">
    <property type="entry name" value="CK_II_beta"/>
    <property type="match status" value="1"/>
</dbReference>
<dbReference type="Gene3D" id="2.20.25.20">
    <property type="match status" value="1"/>
</dbReference>
<keyword evidence="6" id="KW-0418">Kinase</keyword>
<comment type="subunit">
    <text evidence="4">Tetramer of two alpha and two beta subunits.</text>
</comment>
<dbReference type="FunFam" id="2.20.25.20:FF:000001">
    <property type="entry name" value="Casein kinase II subunit beta"/>
    <property type="match status" value="1"/>
</dbReference>
<dbReference type="InterPro" id="IPR000704">
    <property type="entry name" value="Casein_kinase_II_reg-sub"/>
</dbReference>
<comment type="function">
    <text evidence="2 4">Regulatory subunit of casein kinase II/CK2. As part of the kinase complex regulates the basal catalytic activity of the alpha subunit a constitutively active serine/threonine-protein kinase that phosphorylates a large number of substrates containing acidic residues C-terminal to the phosphorylated serine or threonine.</text>
</comment>
<evidence type="ECO:0000256" key="4">
    <source>
        <dbReference type="RuleBase" id="RU361268"/>
    </source>
</evidence>
<dbReference type="EMBL" id="JAPVEA010000002">
    <property type="protein sequence ID" value="KAJ5460844.1"/>
    <property type="molecule type" value="Genomic_DNA"/>
</dbReference>
<feature type="compositionally biased region" description="Basic and acidic residues" evidence="5">
    <location>
        <begin position="316"/>
        <end position="334"/>
    </location>
</feature>
<dbReference type="GO" id="GO:0016301">
    <property type="term" value="F:kinase activity"/>
    <property type="evidence" value="ECO:0007669"/>
    <property type="project" value="UniProtKB-KW"/>
</dbReference>
<dbReference type="SUPFAM" id="SSF57798">
    <property type="entry name" value="Casein kinase II beta subunit"/>
    <property type="match status" value="1"/>
</dbReference>
<feature type="compositionally biased region" description="Polar residues" evidence="5">
    <location>
        <begin position="366"/>
        <end position="383"/>
    </location>
</feature>
<comment type="caution">
    <text evidence="6">The sequence shown here is derived from an EMBL/GenBank/DDBJ whole genome shotgun (WGS) entry which is preliminary data.</text>
</comment>